<evidence type="ECO:0000256" key="1">
    <source>
        <dbReference type="SAM" id="MobiDB-lite"/>
    </source>
</evidence>
<dbReference type="AlphaFoldDB" id="A0AAW1FFT0"/>
<organism evidence="2 3">
    <name type="scientific">Zoarces viviparus</name>
    <name type="common">Viviparous eelpout</name>
    <name type="synonym">Blennius viviparus</name>
    <dbReference type="NCBI Taxonomy" id="48416"/>
    <lineage>
        <taxon>Eukaryota</taxon>
        <taxon>Metazoa</taxon>
        <taxon>Chordata</taxon>
        <taxon>Craniata</taxon>
        <taxon>Vertebrata</taxon>
        <taxon>Euteleostomi</taxon>
        <taxon>Actinopterygii</taxon>
        <taxon>Neopterygii</taxon>
        <taxon>Teleostei</taxon>
        <taxon>Neoteleostei</taxon>
        <taxon>Acanthomorphata</taxon>
        <taxon>Eupercaria</taxon>
        <taxon>Perciformes</taxon>
        <taxon>Cottioidei</taxon>
        <taxon>Zoarcales</taxon>
        <taxon>Zoarcidae</taxon>
        <taxon>Zoarcinae</taxon>
        <taxon>Zoarces</taxon>
    </lineage>
</organism>
<evidence type="ECO:0000313" key="2">
    <source>
        <dbReference type="EMBL" id="KAK9533585.1"/>
    </source>
</evidence>
<keyword evidence="3" id="KW-1185">Reference proteome</keyword>
<protein>
    <submittedName>
        <fullName evidence="2">Uncharacterized protein</fullName>
    </submittedName>
</protein>
<reference evidence="2 3" key="1">
    <citation type="journal article" date="2024" name="Genome Biol. Evol.">
        <title>Chromosome-level genome assembly of the viviparous eelpout Zoarces viviparus.</title>
        <authorList>
            <person name="Fuhrmann N."/>
            <person name="Brasseur M.V."/>
            <person name="Bakowski C.E."/>
            <person name="Podsiadlowski L."/>
            <person name="Prost S."/>
            <person name="Krehenwinkel H."/>
            <person name="Mayer C."/>
        </authorList>
    </citation>
    <scope>NUCLEOTIDE SEQUENCE [LARGE SCALE GENOMIC DNA]</scope>
    <source>
        <strain evidence="2">NO-MEL_2022_Ind0_liver</strain>
    </source>
</reference>
<comment type="caution">
    <text evidence="2">The sequence shown here is derived from an EMBL/GenBank/DDBJ whole genome shotgun (WGS) entry which is preliminary data.</text>
</comment>
<dbReference type="EMBL" id="JBCEZU010000067">
    <property type="protein sequence ID" value="KAK9533585.1"/>
    <property type="molecule type" value="Genomic_DNA"/>
</dbReference>
<feature type="region of interest" description="Disordered" evidence="1">
    <location>
        <begin position="1"/>
        <end position="28"/>
    </location>
</feature>
<accession>A0AAW1FFT0</accession>
<proteinExistence type="predicted"/>
<name>A0AAW1FFT0_ZOAVI</name>
<sequence length="66" mass="6856">MRLRSVDHPKDLQAEPNPSFRSLTGPIARTSLPSPAAVAGTGSYCPLFGTATNASAQAELDTLQTA</sequence>
<gene>
    <name evidence="2" type="ORF">VZT92_008694</name>
</gene>
<dbReference type="Proteomes" id="UP001488805">
    <property type="component" value="Unassembled WGS sequence"/>
</dbReference>
<feature type="compositionally biased region" description="Basic and acidic residues" evidence="1">
    <location>
        <begin position="1"/>
        <end position="13"/>
    </location>
</feature>
<evidence type="ECO:0000313" key="3">
    <source>
        <dbReference type="Proteomes" id="UP001488805"/>
    </source>
</evidence>